<reference evidence="2 3" key="1">
    <citation type="journal article" date="2017" name="Int. J. Syst. Evol. Microbiol.">
        <title>Mucilaginibacterpsychrotolerans sp. nov., isolated from peatlands.</title>
        <authorList>
            <person name="Deng Y."/>
            <person name="Shen L."/>
            <person name="Xu B."/>
            <person name="Liu Y."/>
            <person name="Gu Z."/>
            <person name="Liu H."/>
            <person name="Zhou Y."/>
        </authorList>
    </citation>
    <scope>NUCLEOTIDE SEQUENCE [LARGE SCALE GENOMIC DNA]</scope>
    <source>
        <strain evidence="2 3">NH7-4</strain>
    </source>
</reference>
<dbReference type="PROSITE" id="PS50930">
    <property type="entry name" value="HTH_LYTTR"/>
    <property type="match status" value="1"/>
</dbReference>
<keyword evidence="3" id="KW-1185">Reference proteome</keyword>
<dbReference type="EMBL" id="SOZE01000017">
    <property type="protein sequence ID" value="TFF36138.1"/>
    <property type="molecule type" value="Genomic_DNA"/>
</dbReference>
<name>A0A4Y8SAY4_9SPHI</name>
<feature type="domain" description="HTH LytTR-type" evidence="1">
    <location>
        <begin position="29"/>
        <end position="79"/>
    </location>
</feature>
<comment type="caution">
    <text evidence="2">The sequence shown here is derived from an EMBL/GenBank/DDBJ whole genome shotgun (WGS) entry which is preliminary data.</text>
</comment>
<accession>A0A4Y8SAY4</accession>
<protein>
    <submittedName>
        <fullName evidence="2">LytTR family transcriptional regulator</fullName>
    </submittedName>
</protein>
<dbReference type="Proteomes" id="UP000297540">
    <property type="component" value="Unassembled WGS sequence"/>
</dbReference>
<dbReference type="GO" id="GO:0003677">
    <property type="term" value="F:DNA binding"/>
    <property type="evidence" value="ECO:0007669"/>
    <property type="project" value="InterPro"/>
</dbReference>
<dbReference type="RefSeq" id="WP_133232484.1">
    <property type="nucleotide sequence ID" value="NZ_SOZE01000017.1"/>
</dbReference>
<evidence type="ECO:0000313" key="2">
    <source>
        <dbReference type="EMBL" id="TFF36138.1"/>
    </source>
</evidence>
<evidence type="ECO:0000259" key="1">
    <source>
        <dbReference type="PROSITE" id="PS50930"/>
    </source>
</evidence>
<dbReference type="Pfam" id="PF04397">
    <property type="entry name" value="LytTR"/>
    <property type="match status" value="1"/>
</dbReference>
<gene>
    <name evidence="2" type="ORF">E2R66_16465</name>
</gene>
<dbReference type="OrthoDB" id="2168082at2"/>
<dbReference type="InterPro" id="IPR007492">
    <property type="entry name" value="LytTR_DNA-bd_dom"/>
</dbReference>
<sequence length="117" mass="13507">MKKVIVNSQDQLRFLEQSEITHCKSDNCYTTIYLDNNEEHIVCKSLTKLFKELDPLVFIRINQSYVINKNYIKLIDKKKKVVELNGNKQIPFTTTLSSLLNLIAQNAAVLLFLCVSI</sequence>
<evidence type="ECO:0000313" key="3">
    <source>
        <dbReference type="Proteomes" id="UP000297540"/>
    </source>
</evidence>
<organism evidence="2 3">
    <name type="scientific">Mucilaginibacter psychrotolerans</name>
    <dbReference type="NCBI Taxonomy" id="1524096"/>
    <lineage>
        <taxon>Bacteria</taxon>
        <taxon>Pseudomonadati</taxon>
        <taxon>Bacteroidota</taxon>
        <taxon>Sphingobacteriia</taxon>
        <taxon>Sphingobacteriales</taxon>
        <taxon>Sphingobacteriaceae</taxon>
        <taxon>Mucilaginibacter</taxon>
    </lineage>
</organism>
<proteinExistence type="predicted"/>
<dbReference type="SMART" id="SM00850">
    <property type="entry name" value="LytTR"/>
    <property type="match status" value="1"/>
</dbReference>
<dbReference type="AlphaFoldDB" id="A0A4Y8SAY4"/>
<dbReference type="Gene3D" id="2.40.50.1020">
    <property type="entry name" value="LytTr DNA-binding domain"/>
    <property type="match status" value="1"/>
</dbReference>